<accession>A0A9Q1M9G7</accession>
<organism evidence="1 2">
    <name type="scientific">Anisodus acutangulus</name>
    <dbReference type="NCBI Taxonomy" id="402998"/>
    <lineage>
        <taxon>Eukaryota</taxon>
        <taxon>Viridiplantae</taxon>
        <taxon>Streptophyta</taxon>
        <taxon>Embryophyta</taxon>
        <taxon>Tracheophyta</taxon>
        <taxon>Spermatophyta</taxon>
        <taxon>Magnoliopsida</taxon>
        <taxon>eudicotyledons</taxon>
        <taxon>Gunneridae</taxon>
        <taxon>Pentapetalae</taxon>
        <taxon>asterids</taxon>
        <taxon>lamiids</taxon>
        <taxon>Solanales</taxon>
        <taxon>Solanaceae</taxon>
        <taxon>Solanoideae</taxon>
        <taxon>Hyoscyameae</taxon>
        <taxon>Anisodus</taxon>
    </lineage>
</organism>
<name>A0A9Q1M9G7_9SOLA</name>
<comment type="caution">
    <text evidence="1">The sequence shown here is derived from an EMBL/GenBank/DDBJ whole genome shotgun (WGS) entry which is preliminary data.</text>
</comment>
<evidence type="ECO:0000313" key="2">
    <source>
        <dbReference type="Proteomes" id="UP001152561"/>
    </source>
</evidence>
<sequence>MLWWLSNRWTISSQASPLPSMANFQCGSEVQGEGPIVASNYHNEKPLKEKAYKKETSSLLTLQFGNFGYYCLWRRRNPKEISWAQTGADYIVESMADRNTSQSSTLFQTLAVPQISLLPGQGYCTIHMN</sequence>
<keyword evidence="2" id="KW-1185">Reference proteome</keyword>
<reference evidence="2" key="1">
    <citation type="journal article" date="2023" name="Proc. Natl. Acad. Sci. U.S.A.">
        <title>Genomic and structural basis for evolution of tropane alkaloid biosynthesis.</title>
        <authorList>
            <person name="Wanga Y.-J."/>
            <person name="Taina T."/>
            <person name="Yua J.-Y."/>
            <person name="Lia J."/>
            <person name="Xua B."/>
            <person name="Chenc J."/>
            <person name="D'Auriad J.C."/>
            <person name="Huanga J.-P."/>
            <person name="Huanga S.-X."/>
        </authorList>
    </citation>
    <scope>NUCLEOTIDE SEQUENCE [LARGE SCALE GENOMIC DNA]</scope>
    <source>
        <strain evidence="2">cv. KIB-2019</strain>
    </source>
</reference>
<dbReference type="Proteomes" id="UP001152561">
    <property type="component" value="Unassembled WGS sequence"/>
</dbReference>
<proteinExistence type="predicted"/>
<dbReference type="AlphaFoldDB" id="A0A9Q1M9G7"/>
<gene>
    <name evidence="1" type="ORF">K7X08_024160</name>
</gene>
<evidence type="ECO:0000313" key="1">
    <source>
        <dbReference type="EMBL" id="KAJ8553482.1"/>
    </source>
</evidence>
<protein>
    <submittedName>
        <fullName evidence="1">Uncharacterized protein</fullName>
    </submittedName>
</protein>
<dbReference type="EMBL" id="JAJAGQ010000009">
    <property type="protein sequence ID" value="KAJ8553482.1"/>
    <property type="molecule type" value="Genomic_DNA"/>
</dbReference>